<dbReference type="EMBL" id="PPEA01000926">
    <property type="protein sequence ID" value="PQM44183.1"/>
    <property type="molecule type" value="Genomic_DNA"/>
</dbReference>
<protein>
    <submittedName>
        <fullName evidence="1">Uncharacterized protein</fullName>
    </submittedName>
</protein>
<dbReference type="Proteomes" id="UP000238296">
    <property type="component" value="Unassembled WGS sequence"/>
</dbReference>
<evidence type="ECO:0000313" key="2">
    <source>
        <dbReference type="Proteomes" id="UP000238296"/>
    </source>
</evidence>
<evidence type="ECO:0000313" key="1">
    <source>
        <dbReference type="EMBL" id="PQM44183.1"/>
    </source>
</evidence>
<sequence length="119" mass="12471">MTPLIPFVPKPVLARLSEAAFAYGELPVACSNLGDLDPAVACPDGTAADYVYGRGAEQHLTRGYLEHTLGQLSLLSMRLGGRLSITVAAYQPGADNGKAALRELAARTLAEFDLTGVIA</sequence>
<name>A0A2S8BC10_9MYCO</name>
<dbReference type="AlphaFoldDB" id="A0A2S8BC10"/>
<proteinExistence type="predicted"/>
<comment type="caution">
    <text evidence="1">The sequence shown here is derived from an EMBL/GenBank/DDBJ whole genome shotgun (WGS) entry which is preliminary data.</text>
</comment>
<accession>A0A2S8BC10</accession>
<reference evidence="1 2" key="1">
    <citation type="journal article" date="2017" name="Int. J. Syst. Evol. Microbiol.">
        <title>Mycobacterium talmoniae sp. nov., a slowly growing mycobacterium isolated from human respiratory samples.</title>
        <authorList>
            <person name="Davidson R.M."/>
            <person name="DeGroote M.A."/>
            <person name="Marola J.L."/>
            <person name="Buss S."/>
            <person name="Jones V."/>
            <person name="McNeil M.R."/>
            <person name="Freifeld A.G."/>
            <person name="Elaine Epperson L."/>
            <person name="Hasan N.A."/>
            <person name="Jackson M."/>
            <person name="Iwen P.C."/>
            <person name="Salfinger M."/>
            <person name="Strong M."/>
        </authorList>
    </citation>
    <scope>NUCLEOTIDE SEQUENCE [LARGE SCALE GENOMIC DNA]</scope>
    <source>
        <strain evidence="1 2">ATCC BAA-2683</strain>
    </source>
</reference>
<gene>
    <name evidence="1" type="ORF">C1Y40_05659</name>
</gene>
<organism evidence="1 2">
    <name type="scientific">Mycobacterium talmoniae</name>
    <dbReference type="NCBI Taxonomy" id="1858794"/>
    <lineage>
        <taxon>Bacteria</taxon>
        <taxon>Bacillati</taxon>
        <taxon>Actinomycetota</taxon>
        <taxon>Actinomycetes</taxon>
        <taxon>Mycobacteriales</taxon>
        <taxon>Mycobacteriaceae</taxon>
        <taxon>Mycobacterium</taxon>
    </lineage>
</organism>